<dbReference type="SUPFAM" id="SSF48452">
    <property type="entry name" value="TPR-like"/>
    <property type="match status" value="1"/>
</dbReference>
<keyword evidence="4" id="KW-1185">Reference proteome</keyword>
<dbReference type="InterPro" id="IPR011990">
    <property type="entry name" value="TPR-like_helical_dom_sf"/>
</dbReference>
<dbReference type="RefSeq" id="WP_249904103.1">
    <property type="nucleotide sequence ID" value="NZ_JAMGBA010000002.1"/>
</dbReference>
<name>A0ABT0RUN7_9SPHN</name>
<dbReference type="SMART" id="SM00862">
    <property type="entry name" value="Trans_reg_C"/>
    <property type="match status" value="1"/>
</dbReference>
<evidence type="ECO:0000259" key="2">
    <source>
        <dbReference type="SMART" id="SM00862"/>
    </source>
</evidence>
<accession>A0ABT0RUN7</accession>
<dbReference type="Gene3D" id="1.10.10.10">
    <property type="entry name" value="Winged helix-like DNA-binding domain superfamily/Winged helix DNA-binding domain"/>
    <property type="match status" value="1"/>
</dbReference>
<dbReference type="EMBL" id="JAMGBA010000002">
    <property type="protein sequence ID" value="MCL6698710.1"/>
    <property type="molecule type" value="Genomic_DNA"/>
</dbReference>
<dbReference type="InterPro" id="IPR016032">
    <property type="entry name" value="Sig_transdc_resp-reg_C-effctor"/>
</dbReference>
<organism evidence="3 4">
    <name type="scientific">Sphingomonas caseinilyticus</name>
    <dbReference type="NCBI Taxonomy" id="2908205"/>
    <lineage>
        <taxon>Bacteria</taxon>
        <taxon>Pseudomonadati</taxon>
        <taxon>Pseudomonadota</taxon>
        <taxon>Alphaproteobacteria</taxon>
        <taxon>Sphingomonadales</taxon>
        <taxon>Sphingomonadaceae</taxon>
        <taxon>Sphingomonas</taxon>
    </lineage>
</organism>
<keyword evidence="1" id="KW-0238">DNA-binding</keyword>
<evidence type="ECO:0000313" key="4">
    <source>
        <dbReference type="Proteomes" id="UP001203410"/>
    </source>
</evidence>
<evidence type="ECO:0000256" key="1">
    <source>
        <dbReference type="ARBA" id="ARBA00023125"/>
    </source>
</evidence>
<dbReference type="InterPro" id="IPR036388">
    <property type="entry name" value="WH-like_DNA-bd_sf"/>
</dbReference>
<dbReference type="InterPro" id="IPR001867">
    <property type="entry name" value="OmpR/PhoB-type_DNA-bd"/>
</dbReference>
<feature type="domain" description="OmpR/PhoB-type" evidence="2">
    <location>
        <begin position="43"/>
        <end position="115"/>
    </location>
</feature>
<comment type="caution">
    <text evidence="3">The sequence shown here is derived from an EMBL/GenBank/DDBJ whole genome shotgun (WGS) entry which is preliminary data.</text>
</comment>
<dbReference type="SUPFAM" id="SSF46894">
    <property type="entry name" value="C-terminal effector domain of the bipartite response regulators"/>
    <property type="match status" value="1"/>
</dbReference>
<reference evidence="3 4" key="1">
    <citation type="submission" date="2022-05" db="EMBL/GenBank/DDBJ databases">
        <authorList>
            <person name="Jo J.-H."/>
            <person name="Im W.-T."/>
        </authorList>
    </citation>
    <scope>NUCLEOTIDE SEQUENCE [LARGE SCALE GENOMIC DNA]</scope>
    <source>
        <strain evidence="3 4">NSE70-1</strain>
    </source>
</reference>
<evidence type="ECO:0000313" key="3">
    <source>
        <dbReference type="EMBL" id="MCL6698710.1"/>
    </source>
</evidence>
<dbReference type="Gene3D" id="1.25.40.10">
    <property type="entry name" value="Tetratricopeptide repeat domain"/>
    <property type="match status" value="1"/>
</dbReference>
<proteinExistence type="predicted"/>
<dbReference type="Proteomes" id="UP001203410">
    <property type="component" value="Unassembled WGS sequence"/>
</dbReference>
<dbReference type="CDD" id="cd00383">
    <property type="entry name" value="trans_reg_C"/>
    <property type="match status" value="1"/>
</dbReference>
<dbReference type="Pfam" id="PF00486">
    <property type="entry name" value="Trans_reg_C"/>
    <property type="match status" value="1"/>
</dbReference>
<gene>
    <name evidence="3" type="ORF">LZ496_07950</name>
</gene>
<sequence>MGAIGHDGLAVPGRVELAHEPPFHLGILDVEPATRQLKSGSRSETIEPRVMQVLVALFRAGTIVTREELIARCWDGRVVGDDAINRVLSRIRHIAAEIGQDSFSVETITKVGYRLHADGDAPAHGVPAGGPVRASRRKLMGSLVGAGAVVAAGGTLAWQMFGSNRRPPQAEELYQRALGLRISSTDAENRQVIAYLREAVRIAPDFGEAWGALAFAYRGALGVDADPAEVAGYADRMQEAIRQADRYDPGNADAAFARRLGGGYFGRWSDMEPVYRDLARQYPKHPVGHYLLGTLLMDVGRWKDAIVALQAAKDRNAHSPMIRYKLTVALWSAGHISDAEHEIDDALRWSMHSAIWQTKIKLLAMTGRPQAALAVLNDVAVRPAGTTDDQLRRWRLFITSLISRAPDDVGKALAGLVQYARQDHVPVPQAFQIAMLGDRETALDVLEGCYLGVGSWGSKRPADPSGGAAHPLFQPQARTLWNEVRFGRILEGIGIEQYWRSTGKLPDYRRR</sequence>
<protein>
    <submittedName>
        <fullName evidence="3">Winged helix-turn-helix domain-containing protein</fullName>
    </submittedName>
</protein>